<accession>A0A1F7WBR9</accession>
<dbReference type="AlphaFoldDB" id="A0A1F7WBR9"/>
<dbReference type="EMBL" id="MGFD01000006">
    <property type="protein sequence ID" value="OGL99657.1"/>
    <property type="molecule type" value="Genomic_DNA"/>
</dbReference>
<evidence type="ECO:0000256" key="1">
    <source>
        <dbReference type="SAM" id="Phobius"/>
    </source>
</evidence>
<feature type="transmembrane region" description="Helical" evidence="1">
    <location>
        <begin position="12"/>
        <end position="33"/>
    </location>
</feature>
<feature type="transmembrane region" description="Helical" evidence="1">
    <location>
        <begin position="68"/>
        <end position="89"/>
    </location>
</feature>
<sequence length="162" mass="18186">MEISESRLHAKRFALYFGGTMAAVLCVMLISGYFKSWGYAYDAGMLTCIIGAHFTFYRVNEPKAFSHLIAFSCVIMAMNGMMVAITAIFLRTILPDHPWKWMMFLSFFCVAGWVVTGELIALLSGLLSSKPLRYPKRLFQLTGIFASALFQSILIVSELTLL</sequence>
<gene>
    <name evidence="2" type="ORF">A2318_01630</name>
</gene>
<feature type="transmembrane region" description="Helical" evidence="1">
    <location>
        <begin position="101"/>
        <end position="126"/>
    </location>
</feature>
<evidence type="ECO:0000313" key="2">
    <source>
        <dbReference type="EMBL" id="OGL99657.1"/>
    </source>
</evidence>
<proteinExistence type="predicted"/>
<keyword evidence="1" id="KW-0812">Transmembrane</keyword>
<comment type="caution">
    <text evidence="2">The sequence shown here is derived from an EMBL/GenBank/DDBJ whole genome shotgun (WGS) entry which is preliminary data.</text>
</comment>
<reference evidence="2 3" key="1">
    <citation type="journal article" date="2016" name="Nat. Commun.">
        <title>Thousands of microbial genomes shed light on interconnected biogeochemical processes in an aquifer system.</title>
        <authorList>
            <person name="Anantharaman K."/>
            <person name="Brown C.T."/>
            <person name="Hug L.A."/>
            <person name="Sharon I."/>
            <person name="Castelle C.J."/>
            <person name="Probst A.J."/>
            <person name="Thomas B.C."/>
            <person name="Singh A."/>
            <person name="Wilkins M.J."/>
            <person name="Karaoz U."/>
            <person name="Brodie E.L."/>
            <person name="Williams K.H."/>
            <person name="Hubbard S.S."/>
            <person name="Banfield J.F."/>
        </authorList>
    </citation>
    <scope>NUCLEOTIDE SEQUENCE [LARGE SCALE GENOMIC DNA]</scope>
</reference>
<organism evidence="2 3">
    <name type="scientific">Candidatus Uhrbacteria bacterium RIFOXYB2_FULL_45_11</name>
    <dbReference type="NCBI Taxonomy" id="1802421"/>
    <lineage>
        <taxon>Bacteria</taxon>
        <taxon>Candidatus Uhriibacteriota</taxon>
    </lineage>
</organism>
<keyword evidence="1" id="KW-1133">Transmembrane helix</keyword>
<feature type="transmembrane region" description="Helical" evidence="1">
    <location>
        <begin position="39"/>
        <end position="56"/>
    </location>
</feature>
<protein>
    <submittedName>
        <fullName evidence="2">Uncharacterized protein</fullName>
    </submittedName>
</protein>
<evidence type="ECO:0000313" key="3">
    <source>
        <dbReference type="Proteomes" id="UP000177331"/>
    </source>
</evidence>
<feature type="transmembrane region" description="Helical" evidence="1">
    <location>
        <begin position="138"/>
        <end position="157"/>
    </location>
</feature>
<dbReference type="Proteomes" id="UP000177331">
    <property type="component" value="Unassembled WGS sequence"/>
</dbReference>
<keyword evidence="1" id="KW-0472">Membrane</keyword>
<name>A0A1F7WBR9_9BACT</name>